<dbReference type="InterPro" id="IPR013786">
    <property type="entry name" value="AcylCoA_DH/ox_N"/>
</dbReference>
<comment type="similarity">
    <text evidence="2 11">Belongs to the acyl-CoA dehydrogenase family.</text>
</comment>
<dbReference type="Pfam" id="PF02770">
    <property type="entry name" value="Acyl-CoA_dh_M"/>
    <property type="match status" value="1"/>
</dbReference>
<dbReference type="InterPro" id="IPR036250">
    <property type="entry name" value="AcylCo_DH-like_C"/>
</dbReference>
<name>A0ABV8CDN3_9GAMM</name>
<dbReference type="InterPro" id="IPR052033">
    <property type="entry name" value="Glutaryl-CoA_DH_mitochondrial"/>
</dbReference>
<comment type="pathway">
    <text evidence="7">Amino-acid metabolism; lysine degradation.</text>
</comment>
<comment type="cofactor">
    <cofactor evidence="1 11">
        <name>FAD</name>
        <dbReference type="ChEBI" id="CHEBI:57692"/>
    </cofactor>
</comment>
<evidence type="ECO:0000256" key="8">
    <source>
        <dbReference type="ARBA" id="ARBA00037927"/>
    </source>
</evidence>
<feature type="domain" description="Acyl-CoA dehydrogenase/oxidase N-terminal" evidence="14">
    <location>
        <begin position="13"/>
        <end position="124"/>
    </location>
</feature>
<dbReference type="EC" id="1.3.8.6" evidence="9"/>
<dbReference type="SUPFAM" id="SSF47203">
    <property type="entry name" value="Acyl-CoA dehydrogenase C-terminal domain-like"/>
    <property type="match status" value="1"/>
</dbReference>
<evidence type="ECO:0000256" key="9">
    <source>
        <dbReference type="ARBA" id="ARBA00039033"/>
    </source>
</evidence>
<sequence>MDDLLFLDEQLHDDERMIRDSVARFVSNDVIPLMAESFEHAEFPKQLIKKSADLGLLGLTLPAQYGGAEASYVAYGLVCQELERGDSGLRSFVSVQSSLCMYPIFRFGNEEQRMRFLPAMAAGEIIGCFGLTEPDSGSDPASMRTTAKKVAGGWKLNGAKMWITNAPIADIAIVWAKTDEGIRGFIVEKEFSGFHRNEIELKMSLRASITGELVFEDVFVPDANLLPETKGLGSALSCLSQARYGIAWGAIGAAMACFDITRDYLLDRKQFDKPLASFQLIQRDLANMYTEIIKAQCMNLQIGRLKDAGRETPVMISLAKGNACREAIKIARDCRNLLGGNGISLEYHVIRHMLNLESVFTYEGTDNVHTLVLGRHITGINAFG</sequence>
<evidence type="ECO:0000256" key="3">
    <source>
        <dbReference type="ARBA" id="ARBA00022630"/>
    </source>
</evidence>
<keyword evidence="5" id="KW-0809">Transit peptide</keyword>
<keyword evidence="4 11" id="KW-0274">FAD</keyword>
<dbReference type="Proteomes" id="UP001595758">
    <property type="component" value="Unassembled WGS sequence"/>
</dbReference>
<comment type="catalytic activity">
    <reaction evidence="10">
        <text>glutaryl-CoA + oxidized [electron-transfer flavoprotein] + 2 H(+) = (2E)-butenoyl-CoA + reduced [electron-transfer flavoprotein] + CO2</text>
        <dbReference type="Rhea" id="RHEA:13389"/>
        <dbReference type="Rhea" id="RHEA-COMP:10685"/>
        <dbReference type="Rhea" id="RHEA-COMP:10686"/>
        <dbReference type="ChEBI" id="CHEBI:15378"/>
        <dbReference type="ChEBI" id="CHEBI:16526"/>
        <dbReference type="ChEBI" id="CHEBI:57332"/>
        <dbReference type="ChEBI" id="CHEBI:57378"/>
        <dbReference type="ChEBI" id="CHEBI:57692"/>
        <dbReference type="ChEBI" id="CHEBI:58307"/>
        <dbReference type="EC" id="1.3.8.6"/>
    </reaction>
</comment>
<evidence type="ECO:0000259" key="13">
    <source>
        <dbReference type="Pfam" id="PF02770"/>
    </source>
</evidence>
<dbReference type="Gene3D" id="1.10.540.10">
    <property type="entry name" value="Acyl-CoA dehydrogenase/oxidase, N-terminal domain"/>
    <property type="match status" value="1"/>
</dbReference>
<evidence type="ECO:0000259" key="12">
    <source>
        <dbReference type="Pfam" id="PF00441"/>
    </source>
</evidence>
<gene>
    <name evidence="15" type="ORF">ACFORL_03135</name>
</gene>
<dbReference type="PANTHER" id="PTHR42807:SF1">
    <property type="entry name" value="GLUTARYL-COA DEHYDROGENASE, MITOCHONDRIAL"/>
    <property type="match status" value="1"/>
</dbReference>
<reference evidence="16" key="1">
    <citation type="journal article" date="2019" name="Int. J. Syst. Evol. Microbiol.">
        <title>The Global Catalogue of Microorganisms (GCM) 10K type strain sequencing project: providing services to taxonomists for standard genome sequencing and annotation.</title>
        <authorList>
            <consortium name="The Broad Institute Genomics Platform"/>
            <consortium name="The Broad Institute Genome Sequencing Center for Infectious Disease"/>
            <person name="Wu L."/>
            <person name="Ma J."/>
        </authorList>
    </citation>
    <scope>NUCLEOTIDE SEQUENCE [LARGE SCALE GENOMIC DNA]</scope>
    <source>
        <strain evidence="16">CCUG 59858</strain>
    </source>
</reference>
<evidence type="ECO:0000313" key="16">
    <source>
        <dbReference type="Proteomes" id="UP001595758"/>
    </source>
</evidence>
<organism evidence="15 16">
    <name type="scientific">Legionella dresdenensis</name>
    <dbReference type="NCBI Taxonomy" id="450200"/>
    <lineage>
        <taxon>Bacteria</taxon>
        <taxon>Pseudomonadati</taxon>
        <taxon>Pseudomonadota</taxon>
        <taxon>Gammaproteobacteria</taxon>
        <taxon>Legionellales</taxon>
        <taxon>Legionellaceae</taxon>
        <taxon>Legionella</taxon>
    </lineage>
</organism>
<evidence type="ECO:0000259" key="14">
    <source>
        <dbReference type="Pfam" id="PF02771"/>
    </source>
</evidence>
<evidence type="ECO:0000256" key="1">
    <source>
        <dbReference type="ARBA" id="ARBA00001974"/>
    </source>
</evidence>
<feature type="domain" description="Acyl-CoA oxidase/dehydrogenase middle" evidence="13">
    <location>
        <begin position="128"/>
        <end position="218"/>
    </location>
</feature>
<dbReference type="InterPro" id="IPR006091">
    <property type="entry name" value="Acyl-CoA_Oxase/DH_mid-dom"/>
</dbReference>
<comment type="caution">
    <text evidence="15">The sequence shown here is derived from an EMBL/GenBank/DDBJ whole genome shotgun (WGS) entry which is preliminary data.</text>
</comment>
<evidence type="ECO:0000256" key="2">
    <source>
        <dbReference type="ARBA" id="ARBA00009347"/>
    </source>
</evidence>
<dbReference type="SUPFAM" id="SSF56645">
    <property type="entry name" value="Acyl-CoA dehydrogenase NM domain-like"/>
    <property type="match status" value="1"/>
</dbReference>
<keyword evidence="6 11" id="KW-0560">Oxidoreductase</keyword>
<keyword evidence="16" id="KW-1185">Reference proteome</keyword>
<dbReference type="Pfam" id="PF00441">
    <property type="entry name" value="Acyl-CoA_dh_1"/>
    <property type="match status" value="1"/>
</dbReference>
<evidence type="ECO:0000256" key="11">
    <source>
        <dbReference type="RuleBase" id="RU362125"/>
    </source>
</evidence>
<dbReference type="RefSeq" id="WP_382341017.1">
    <property type="nucleotide sequence ID" value="NZ_JBHSAB010000002.1"/>
</dbReference>
<evidence type="ECO:0000313" key="15">
    <source>
        <dbReference type="EMBL" id="MFC3908071.1"/>
    </source>
</evidence>
<protein>
    <recommendedName>
        <fullName evidence="9">glutaryl-CoA dehydrogenase (ETF)</fullName>
        <ecNumber evidence="9">1.3.8.6</ecNumber>
    </recommendedName>
</protein>
<dbReference type="Pfam" id="PF02771">
    <property type="entry name" value="Acyl-CoA_dh_N"/>
    <property type="match status" value="1"/>
</dbReference>
<dbReference type="InterPro" id="IPR046373">
    <property type="entry name" value="Acyl-CoA_Oxase/DH_mid-dom_sf"/>
</dbReference>
<dbReference type="EMBL" id="JBHSAB010000002">
    <property type="protein sequence ID" value="MFC3908071.1"/>
    <property type="molecule type" value="Genomic_DNA"/>
</dbReference>
<evidence type="ECO:0000256" key="10">
    <source>
        <dbReference type="ARBA" id="ARBA00049493"/>
    </source>
</evidence>
<dbReference type="PROSITE" id="PS00072">
    <property type="entry name" value="ACYL_COA_DH_1"/>
    <property type="match status" value="1"/>
</dbReference>
<dbReference type="Gene3D" id="1.20.140.10">
    <property type="entry name" value="Butyryl-CoA Dehydrogenase, subunit A, domain 3"/>
    <property type="match status" value="1"/>
</dbReference>
<dbReference type="PANTHER" id="PTHR42807">
    <property type="entry name" value="GLUTARYL-COA DEHYDROGENASE, MITOCHONDRIAL"/>
    <property type="match status" value="1"/>
</dbReference>
<accession>A0ABV8CDN3</accession>
<comment type="pathway">
    <text evidence="8">Amino-acid metabolism; tryptophan metabolism.</text>
</comment>
<evidence type="ECO:0000256" key="6">
    <source>
        <dbReference type="ARBA" id="ARBA00023002"/>
    </source>
</evidence>
<dbReference type="Gene3D" id="2.40.110.10">
    <property type="entry name" value="Butyryl-CoA Dehydrogenase, subunit A, domain 2"/>
    <property type="match status" value="1"/>
</dbReference>
<keyword evidence="3 11" id="KW-0285">Flavoprotein</keyword>
<feature type="domain" description="Acyl-CoA dehydrogenase/oxidase C-terminal" evidence="12">
    <location>
        <begin position="230"/>
        <end position="377"/>
    </location>
</feature>
<evidence type="ECO:0000256" key="7">
    <source>
        <dbReference type="ARBA" id="ARBA00037899"/>
    </source>
</evidence>
<evidence type="ECO:0000256" key="4">
    <source>
        <dbReference type="ARBA" id="ARBA00022827"/>
    </source>
</evidence>
<evidence type="ECO:0000256" key="5">
    <source>
        <dbReference type="ARBA" id="ARBA00022946"/>
    </source>
</evidence>
<dbReference type="InterPro" id="IPR037069">
    <property type="entry name" value="AcylCoA_DH/ox_N_sf"/>
</dbReference>
<dbReference type="InterPro" id="IPR006089">
    <property type="entry name" value="Acyl-CoA_DH_CS"/>
</dbReference>
<dbReference type="InterPro" id="IPR009100">
    <property type="entry name" value="AcylCoA_DH/oxidase_NM_dom_sf"/>
</dbReference>
<dbReference type="InterPro" id="IPR009075">
    <property type="entry name" value="AcylCo_DH/oxidase_C"/>
</dbReference>
<proteinExistence type="inferred from homology"/>